<dbReference type="EMBL" id="CP000792">
    <property type="protein sequence ID" value="EAT99342.1"/>
    <property type="molecule type" value="Genomic_DNA"/>
</dbReference>
<evidence type="ECO:0000313" key="1">
    <source>
        <dbReference type="EMBL" id="EAT99342.1"/>
    </source>
</evidence>
<accession>A7ZF10</accession>
<dbReference type="RefSeq" id="WP_012140254.1">
    <property type="nucleotide sequence ID" value="NC_009802.2"/>
</dbReference>
<proteinExistence type="predicted"/>
<dbReference type="STRING" id="360104.CCC13826_0532"/>
<dbReference type="HOGENOM" id="CLU_1248735_0_0_7"/>
<dbReference type="Proteomes" id="UP000001121">
    <property type="component" value="Chromosome"/>
</dbReference>
<reference evidence="2" key="1">
    <citation type="submission" date="2007-10" db="EMBL/GenBank/DDBJ databases">
        <title>Genome sequence of Campylobacter concisus 13826 isolated from human feces.</title>
        <authorList>
            <person name="Fouts D.E."/>
            <person name="Mongodin E.F."/>
            <person name="Puiu D."/>
            <person name="Sebastian Y."/>
            <person name="Miller W.G."/>
            <person name="Mandrell R.E."/>
            <person name="On S."/>
            <person name="Nelson K.E."/>
        </authorList>
    </citation>
    <scope>NUCLEOTIDE SEQUENCE [LARGE SCALE GENOMIC DNA]</scope>
    <source>
        <strain evidence="2">13826</strain>
    </source>
</reference>
<dbReference type="InterPro" id="IPR011330">
    <property type="entry name" value="Glyco_hydro/deAcase_b/a-brl"/>
</dbReference>
<protein>
    <submittedName>
        <fullName evidence="1">Polysaccharide deacetylase</fullName>
    </submittedName>
</protein>
<dbReference type="AlphaFoldDB" id="A7ZF10"/>
<sequence>MNNNLILTFDLDWCNDEILSYVLDKLIPNKVPATFFVTHDTRLLHTIRKYDFFELGIHPNFNSGSSHGDNYKDVIDYCLHIVPEAISSRSHGLNISSNILIYMMEKGIKIDSSIFMPDAKNIDNFYFSINGLKILRCPYNWEDDYWFYQEGITKYRLSDIMELNSKILNFHPIYVHSSYDGTKYARNNINTRPENMLDDIVYGYLTGELVIKKIKDSLYCF</sequence>
<dbReference type="OrthoDB" id="9805877at2"/>
<dbReference type="KEGG" id="cco:CCC13826_0532"/>
<dbReference type="GO" id="GO:0005975">
    <property type="term" value="P:carbohydrate metabolic process"/>
    <property type="evidence" value="ECO:0007669"/>
    <property type="project" value="InterPro"/>
</dbReference>
<organism evidence="1 2">
    <name type="scientific">Campylobacter concisus (strain 13826)</name>
    <dbReference type="NCBI Taxonomy" id="360104"/>
    <lineage>
        <taxon>Bacteria</taxon>
        <taxon>Pseudomonadati</taxon>
        <taxon>Campylobacterota</taxon>
        <taxon>Epsilonproteobacteria</taxon>
        <taxon>Campylobacterales</taxon>
        <taxon>Campylobacteraceae</taxon>
        <taxon>Campylobacter</taxon>
    </lineage>
</organism>
<name>A7ZF10_CAMC1</name>
<dbReference type="SUPFAM" id="SSF88713">
    <property type="entry name" value="Glycoside hydrolase/deacetylase"/>
    <property type="match status" value="1"/>
</dbReference>
<dbReference type="eggNOG" id="ENOG50329KE">
    <property type="taxonomic scope" value="Bacteria"/>
</dbReference>
<gene>
    <name evidence="1" type="ORF">CCC13826_0532</name>
</gene>
<evidence type="ECO:0000313" key="2">
    <source>
        <dbReference type="Proteomes" id="UP000001121"/>
    </source>
</evidence>
<dbReference type="Pfam" id="PF22537">
    <property type="entry name" value="WbmS-like"/>
    <property type="match status" value="1"/>
</dbReference>
<dbReference type="Gene3D" id="3.20.20.370">
    <property type="entry name" value="Glycoside hydrolase/deacetylase"/>
    <property type="match status" value="1"/>
</dbReference>
<dbReference type="InterPro" id="IPR054492">
    <property type="entry name" value="WbmS-like"/>
</dbReference>